<keyword evidence="4 8" id="KW-0812">Transmembrane</keyword>
<dbReference type="GO" id="GO:0005886">
    <property type="term" value="C:plasma membrane"/>
    <property type="evidence" value="ECO:0007669"/>
    <property type="project" value="UniProtKB-SubCell"/>
</dbReference>
<dbReference type="InterPro" id="IPR011922">
    <property type="entry name" value="Cell_div_FtsL"/>
</dbReference>
<organism evidence="10 11">
    <name type="scientific">Halioxenophilus aromaticivorans</name>
    <dbReference type="NCBI Taxonomy" id="1306992"/>
    <lineage>
        <taxon>Bacteria</taxon>
        <taxon>Pseudomonadati</taxon>
        <taxon>Pseudomonadota</taxon>
        <taxon>Gammaproteobacteria</taxon>
        <taxon>Alteromonadales</taxon>
        <taxon>Alteromonadaceae</taxon>
        <taxon>Halioxenophilus</taxon>
    </lineage>
</organism>
<comment type="function">
    <text evidence="8">Essential cell division protein. May link together the upstream cell division proteins, which are predominantly cytoplasmic, with the downstream cell division proteins, which are predominantly periplasmic.</text>
</comment>
<dbReference type="PANTHER" id="PTHR37479">
    <property type="entry name" value="CELL DIVISION PROTEIN FTSL"/>
    <property type="match status" value="1"/>
</dbReference>
<gene>
    <name evidence="8" type="primary">ftsL</name>
    <name evidence="10" type="ORF">GCM10025791_07890</name>
</gene>
<comment type="caution">
    <text evidence="10">The sequence shown here is derived from an EMBL/GenBank/DDBJ whole genome shotgun (WGS) entry which is preliminary data.</text>
</comment>
<keyword evidence="8" id="KW-0997">Cell inner membrane</keyword>
<protein>
    <recommendedName>
        <fullName evidence="8 9">Cell division protein FtsL</fullName>
    </recommendedName>
</protein>
<evidence type="ECO:0000256" key="1">
    <source>
        <dbReference type="ARBA" id="ARBA00004401"/>
    </source>
</evidence>
<dbReference type="AlphaFoldDB" id="A0AAV3TYI7"/>
<keyword evidence="5 8" id="KW-1133">Transmembrane helix</keyword>
<name>A0AAV3TYI7_9ALTE</name>
<accession>A0AAV3TYI7</accession>
<evidence type="ECO:0000256" key="2">
    <source>
        <dbReference type="ARBA" id="ARBA00022475"/>
    </source>
</evidence>
<dbReference type="Pfam" id="PF04999">
    <property type="entry name" value="FtsL"/>
    <property type="match status" value="1"/>
</dbReference>
<evidence type="ECO:0000313" key="10">
    <source>
        <dbReference type="EMBL" id="GAA4933622.1"/>
    </source>
</evidence>
<evidence type="ECO:0000313" key="11">
    <source>
        <dbReference type="Proteomes" id="UP001409585"/>
    </source>
</evidence>
<comment type="subunit">
    <text evidence="8">Part of a complex composed of FtsB, FtsL and FtsQ.</text>
</comment>
<dbReference type="HAMAP" id="MF_00910">
    <property type="entry name" value="FtsL"/>
    <property type="match status" value="1"/>
</dbReference>
<comment type="similarity">
    <text evidence="8">Belongs to the FtsL family.</text>
</comment>
<comment type="subcellular location">
    <subcellularLocation>
        <location evidence="8">Cell inner membrane</location>
        <topology evidence="8">Single-pass type II membrane protein</topology>
    </subcellularLocation>
    <subcellularLocation>
        <location evidence="1">Cell membrane</location>
        <topology evidence="1">Single-pass type II membrane protein</topology>
    </subcellularLocation>
    <text evidence="8">Localizes to the division septum where it forms a ring structure.</text>
</comment>
<proteinExistence type="inferred from homology"/>
<evidence type="ECO:0000256" key="9">
    <source>
        <dbReference type="NCBIfam" id="TIGR02209"/>
    </source>
</evidence>
<dbReference type="GO" id="GO:0032153">
    <property type="term" value="C:cell division site"/>
    <property type="evidence" value="ECO:0007669"/>
    <property type="project" value="UniProtKB-UniRule"/>
</dbReference>
<evidence type="ECO:0000256" key="3">
    <source>
        <dbReference type="ARBA" id="ARBA00022618"/>
    </source>
</evidence>
<keyword evidence="6 8" id="KW-0472">Membrane</keyword>
<keyword evidence="3 8" id="KW-0132">Cell division</keyword>
<keyword evidence="2 8" id="KW-1003">Cell membrane</keyword>
<evidence type="ECO:0000256" key="7">
    <source>
        <dbReference type="ARBA" id="ARBA00023306"/>
    </source>
</evidence>
<evidence type="ECO:0000256" key="4">
    <source>
        <dbReference type="ARBA" id="ARBA00022692"/>
    </source>
</evidence>
<feature type="transmembrane region" description="Helical" evidence="8">
    <location>
        <begin position="17"/>
        <end position="39"/>
    </location>
</feature>
<sequence length="104" mass="11262">MASQSAEQAATVHQPRWLVSMAACVLWLAVVCSALAVVYSTHKARQLTNQLAKAQAESADLQVVRGQYLLERSALGAYSRVETMAVDKLHMQPPAAEAIVVVEQ</sequence>
<dbReference type="NCBIfam" id="TIGR02209">
    <property type="entry name" value="ftsL_broad"/>
    <property type="match status" value="1"/>
</dbReference>
<evidence type="ECO:0000256" key="8">
    <source>
        <dbReference type="HAMAP-Rule" id="MF_00910"/>
    </source>
</evidence>
<dbReference type="EMBL" id="BAABLX010000007">
    <property type="protein sequence ID" value="GAA4933622.1"/>
    <property type="molecule type" value="Genomic_DNA"/>
</dbReference>
<keyword evidence="7 8" id="KW-0131">Cell cycle</keyword>
<dbReference type="Proteomes" id="UP001409585">
    <property type="component" value="Unassembled WGS sequence"/>
</dbReference>
<dbReference type="RefSeq" id="WP_345417380.1">
    <property type="nucleotide sequence ID" value="NZ_AP031496.1"/>
</dbReference>
<keyword evidence="11" id="KW-1185">Reference proteome</keyword>
<evidence type="ECO:0000256" key="6">
    <source>
        <dbReference type="ARBA" id="ARBA00023136"/>
    </source>
</evidence>
<evidence type="ECO:0000256" key="5">
    <source>
        <dbReference type="ARBA" id="ARBA00022989"/>
    </source>
</evidence>
<dbReference type="PANTHER" id="PTHR37479:SF1">
    <property type="entry name" value="CELL DIVISION PROTEIN FTSL"/>
    <property type="match status" value="1"/>
</dbReference>
<dbReference type="GO" id="GO:0043093">
    <property type="term" value="P:FtsZ-dependent cytokinesis"/>
    <property type="evidence" value="ECO:0007669"/>
    <property type="project" value="UniProtKB-UniRule"/>
</dbReference>
<reference evidence="11" key="1">
    <citation type="journal article" date="2019" name="Int. J. Syst. Evol. Microbiol.">
        <title>The Global Catalogue of Microorganisms (GCM) 10K type strain sequencing project: providing services to taxonomists for standard genome sequencing and annotation.</title>
        <authorList>
            <consortium name="The Broad Institute Genomics Platform"/>
            <consortium name="The Broad Institute Genome Sequencing Center for Infectious Disease"/>
            <person name="Wu L."/>
            <person name="Ma J."/>
        </authorList>
    </citation>
    <scope>NUCLEOTIDE SEQUENCE [LARGE SCALE GENOMIC DNA]</scope>
    <source>
        <strain evidence="11">JCM 19134</strain>
    </source>
</reference>